<keyword evidence="1" id="KW-0732">Signal</keyword>
<dbReference type="HOGENOM" id="CLU_531350_0_0_1"/>
<dbReference type="STRING" id="45351.A7S1Y1"/>
<dbReference type="KEGG" id="nve:5514151"/>
<dbReference type="GO" id="GO:0016706">
    <property type="term" value="F:2-oxoglutarate-dependent dioxygenase activity"/>
    <property type="evidence" value="ECO:0000318"/>
    <property type="project" value="GO_Central"/>
</dbReference>
<evidence type="ECO:0000259" key="2">
    <source>
        <dbReference type="PROSITE" id="PS51184"/>
    </source>
</evidence>
<dbReference type="Proteomes" id="UP000001593">
    <property type="component" value="Unassembled WGS sequence"/>
</dbReference>
<dbReference type="eggNOG" id="KOG2132">
    <property type="taxonomic scope" value="Eukaryota"/>
</dbReference>
<keyword evidence="4" id="KW-1185">Reference proteome</keyword>
<sequence>MHRKAWRFIIHFAILIILTKGELPGDSPKREGVDRSRGTSSIYLQGNYCGTNQCSQGQSQELSEEVLFKNGHKKPFGSHRPPDGRVEELPFMISSEDFYMKYVIKHKPVIFKNVVKHWPAFSKWTDEYLNTTWGNITFKMETKDDDKKNIPKDQTMSEYLTHYKGKRYLVDEVHPEMQKDIILSLALRCEEISNYFFVSFLFMSNGGTSSKIHLDTDENLLSVIRGHKETILVHPRYSADLYTDDADLLGVSDIDPLAVDMIKYPRVKNVRYLLASMDSGDALYIPQMWWHQVVSSENRPFKIVTTGVKSQQRYAMWWKSKPYVNKQEGSSFPLKNSKQRNEKPSFSYAQALSDYEDWVQDVAPSVPRIACNSQQRYMNEYRFETSKDPDSATLGDGGDIEEIMLKTDSFADIVALRNRQKEQMKTNEEIDLRELPCDFDRLNPKNPCSVKACVNFDEENMECLRYVLDYCNEFADRGCVIHLPHLLNKKTRKEWRDLHEMDTLYGRGDKEEL</sequence>
<dbReference type="InterPro" id="IPR003347">
    <property type="entry name" value="JmjC_dom"/>
</dbReference>
<dbReference type="PROSITE" id="PS51184">
    <property type="entry name" value="JMJC"/>
    <property type="match status" value="1"/>
</dbReference>
<dbReference type="InParanoid" id="A7S1Y1"/>
<dbReference type="EMBL" id="DS469566">
    <property type="protein sequence ID" value="EDO42320.1"/>
    <property type="molecule type" value="Genomic_DNA"/>
</dbReference>
<dbReference type="PANTHER" id="PTHR12461:SF91">
    <property type="entry name" value="JMJC DOMAIN-CONTAINING PROTEIN"/>
    <property type="match status" value="1"/>
</dbReference>
<reference evidence="3 4" key="1">
    <citation type="journal article" date="2007" name="Science">
        <title>Sea anemone genome reveals ancestral eumetazoan gene repertoire and genomic organization.</title>
        <authorList>
            <person name="Putnam N.H."/>
            <person name="Srivastava M."/>
            <person name="Hellsten U."/>
            <person name="Dirks B."/>
            <person name="Chapman J."/>
            <person name="Salamov A."/>
            <person name="Terry A."/>
            <person name="Shapiro H."/>
            <person name="Lindquist E."/>
            <person name="Kapitonov V.V."/>
            <person name="Jurka J."/>
            <person name="Genikhovich G."/>
            <person name="Grigoriev I.V."/>
            <person name="Lucas S.M."/>
            <person name="Steele R.E."/>
            <person name="Finnerty J.R."/>
            <person name="Technau U."/>
            <person name="Martindale M.Q."/>
            <person name="Rokhsar D.S."/>
        </authorList>
    </citation>
    <scope>NUCLEOTIDE SEQUENCE [LARGE SCALE GENOMIC DNA]</scope>
    <source>
        <strain evidence="4">CH2 X CH6</strain>
    </source>
</reference>
<protein>
    <recommendedName>
        <fullName evidence="2">JmjC domain-containing protein</fullName>
    </recommendedName>
</protein>
<dbReference type="SUPFAM" id="SSF51197">
    <property type="entry name" value="Clavaminate synthase-like"/>
    <property type="match status" value="1"/>
</dbReference>
<evidence type="ECO:0000256" key="1">
    <source>
        <dbReference type="SAM" id="SignalP"/>
    </source>
</evidence>
<dbReference type="PhylomeDB" id="A7S1Y1"/>
<dbReference type="OMA" id="CESQQAR"/>
<feature type="domain" description="JmjC" evidence="2">
    <location>
        <begin position="174"/>
        <end position="325"/>
    </location>
</feature>
<evidence type="ECO:0000313" key="3">
    <source>
        <dbReference type="EMBL" id="EDO42320.1"/>
    </source>
</evidence>
<organism evidence="3 4">
    <name type="scientific">Nematostella vectensis</name>
    <name type="common">Starlet sea anemone</name>
    <dbReference type="NCBI Taxonomy" id="45351"/>
    <lineage>
        <taxon>Eukaryota</taxon>
        <taxon>Metazoa</taxon>
        <taxon>Cnidaria</taxon>
        <taxon>Anthozoa</taxon>
        <taxon>Hexacorallia</taxon>
        <taxon>Actiniaria</taxon>
        <taxon>Edwardsiidae</taxon>
        <taxon>Nematostella</taxon>
    </lineage>
</organism>
<feature type="chain" id="PRO_5002714933" description="JmjC domain-containing protein" evidence="1">
    <location>
        <begin position="22"/>
        <end position="513"/>
    </location>
</feature>
<proteinExistence type="predicted"/>
<feature type="signal peptide" evidence="1">
    <location>
        <begin position="1"/>
        <end position="21"/>
    </location>
</feature>
<gene>
    <name evidence="3" type="ORF">NEMVEDRAFT_v1g242274</name>
</gene>
<dbReference type="Gene3D" id="2.60.120.650">
    <property type="entry name" value="Cupin"/>
    <property type="match status" value="1"/>
</dbReference>
<evidence type="ECO:0000313" key="4">
    <source>
        <dbReference type="Proteomes" id="UP000001593"/>
    </source>
</evidence>
<dbReference type="PANTHER" id="PTHR12461">
    <property type="entry name" value="HYPOXIA-INDUCIBLE FACTOR 1 ALPHA INHIBITOR-RELATED"/>
    <property type="match status" value="1"/>
</dbReference>
<dbReference type="AlphaFoldDB" id="A7S1Y1"/>
<dbReference type="InterPro" id="IPR041667">
    <property type="entry name" value="Cupin_8"/>
</dbReference>
<dbReference type="Pfam" id="PF13621">
    <property type="entry name" value="Cupin_8"/>
    <property type="match status" value="1"/>
</dbReference>
<name>A7S1Y1_NEMVE</name>
<accession>A7S1Y1</accession>